<feature type="compositionally biased region" description="Pro residues" evidence="1">
    <location>
        <begin position="184"/>
        <end position="203"/>
    </location>
</feature>
<feature type="region of interest" description="Disordered" evidence="1">
    <location>
        <begin position="145"/>
        <end position="244"/>
    </location>
</feature>
<reference evidence="2 3" key="1">
    <citation type="submission" date="2016-12" db="EMBL/GenBank/DDBJ databases">
        <title>The draft genome sequence of Actinophytocola xinjiangensis.</title>
        <authorList>
            <person name="Wang W."/>
            <person name="Yuan L."/>
        </authorList>
    </citation>
    <scope>NUCLEOTIDE SEQUENCE [LARGE SCALE GENOMIC DNA]</scope>
    <source>
        <strain evidence="2 3">CGMCC 4.4663</strain>
    </source>
</reference>
<evidence type="ECO:0000313" key="3">
    <source>
        <dbReference type="Proteomes" id="UP000185696"/>
    </source>
</evidence>
<proteinExistence type="predicted"/>
<feature type="compositionally biased region" description="Low complexity" evidence="1">
    <location>
        <begin position="42"/>
        <end position="54"/>
    </location>
</feature>
<gene>
    <name evidence="2" type="ORF">BLA60_25425</name>
</gene>
<feature type="compositionally biased region" description="Pro residues" evidence="1">
    <location>
        <begin position="1"/>
        <end position="23"/>
    </location>
</feature>
<evidence type="ECO:0000313" key="2">
    <source>
        <dbReference type="EMBL" id="OLF07685.1"/>
    </source>
</evidence>
<dbReference type="EMBL" id="MSIF01000014">
    <property type="protein sequence ID" value="OLF07685.1"/>
    <property type="molecule type" value="Genomic_DNA"/>
</dbReference>
<organism evidence="2 3">
    <name type="scientific">Actinophytocola xinjiangensis</name>
    <dbReference type="NCBI Taxonomy" id="485602"/>
    <lineage>
        <taxon>Bacteria</taxon>
        <taxon>Bacillati</taxon>
        <taxon>Actinomycetota</taxon>
        <taxon>Actinomycetes</taxon>
        <taxon>Pseudonocardiales</taxon>
        <taxon>Pseudonocardiaceae</taxon>
    </lineage>
</organism>
<name>A0A7Z0WI17_9PSEU</name>
<dbReference type="AlphaFoldDB" id="A0A7Z0WI17"/>
<comment type="caution">
    <text evidence="2">The sequence shown here is derived from an EMBL/GenBank/DDBJ whole genome shotgun (WGS) entry which is preliminary data.</text>
</comment>
<dbReference type="Proteomes" id="UP000185696">
    <property type="component" value="Unassembled WGS sequence"/>
</dbReference>
<evidence type="ECO:0000256" key="1">
    <source>
        <dbReference type="SAM" id="MobiDB-lite"/>
    </source>
</evidence>
<keyword evidence="3" id="KW-1185">Reference proteome</keyword>
<protein>
    <recommendedName>
        <fullName evidence="4">DNA polymerase-3 subunit gamma/tau</fullName>
    </recommendedName>
</protein>
<sequence>LHDAPPISPAPPAPAVPVRPSAPAPADSWPAPAQVGTPAPAPQASAPPAEAPAAQGTVDAAGIRRLWSDLLGEVRKVSRSTEAMLTNASVQSVEGDVVTIGHTAAPLARRLGEARNVEAIAKALESLFGGKFQVRCVHAEPGAAAAPAADKPKAAPTFQRPTQQAQPQQAPPEPAPRQQRQEPEAPPSRPAPAPVSDEPLPPEPPEDEDYYDAGPVPEPPPVSSPEDDMVKLLTDKLGARPIDR</sequence>
<feature type="compositionally biased region" description="Basic and acidic residues" evidence="1">
    <location>
        <begin position="228"/>
        <end position="244"/>
    </location>
</feature>
<feature type="compositionally biased region" description="Low complexity" evidence="1">
    <location>
        <begin position="24"/>
        <end position="33"/>
    </location>
</feature>
<accession>A0A7Z0WI17</accession>
<feature type="compositionally biased region" description="Low complexity" evidence="1">
    <location>
        <begin position="145"/>
        <end position="168"/>
    </location>
</feature>
<feature type="non-terminal residue" evidence="2">
    <location>
        <position position="1"/>
    </location>
</feature>
<feature type="region of interest" description="Disordered" evidence="1">
    <location>
        <begin position="1"/>
        <end position="56"/>
    </location>
</feature>
<evidence type="ECO:0008006" key="4">
    <source>
        <dbReference type="Google" id="ProtNLM"/>
    </source>
</evidence>